<dbReference type="PANTHER" id="PTHR43464:SF23">
    <property type="entry name" value="JUVENILE HORMONE ACID O-METHYLTRANSFERASE"/>
    <property type="match status" value="1"/>
</dbReference>
<gene>
    <name evidence="2" type="ORF">F0254_16845</name>
</gene>
<organism evidence="2 3">
    <name type="scientific">Vibrio alginolyticus</name>
    <dbReference type="NCBI Taxonomy" id="663"/>
    <lineage>
        <taxon>Bacteria</taxon>
        <taxon>Pseudomonadati</taxon>
        <taxon>Pseudomonadota</taxon>
        <taxon>Gammaproteobacteria</taxon>
        <taxon>Vibrionales</taxon>
        <taxon>Vibrionaceae</taxon>
        <taxon>Vibrio</taxon>
    </lineage>
</organism>
<proteinExistence type="predicted"/>
<keyword evidence="2" id="KW-0808">Transferase</keyword>
<keyword evidence="2" id="KW-0489">Methyltransferase</keyword>
<protein>
    <submittedName>
        <fullName evidence="2">Class I SAM-dependent methyltransferase</fullName>
    </submittedName>
</protein>
<dbReference type="RefSeq" id="WP_104975402.1">
    <property type="nucleotide sequence ID" value="NZ_AP023187.1"/>
</dbReference>
<dbReference type="InterPro" id="IPR029063">
    <property type="entry name" value="SAM-dependent_MTases_sf"/>
</dbReference>
<dbReference type="InterPro" id="IPR025714">
    <property type="entry name" value="Methyltranfer_dom"/>
</dbReference>
<dbReference type="PANTHER" id="PTHR43464">
    <property type="entry name" value="METHYLTRANSFERASE"/>
    <property type="match status" value="1"/>
</dbReference>
<dbReference type="Pfam" id="PF13847">
    <property type="entry name" value="Methyltransf_31"/>
    <property type="match status" value="1"/>
</dbReference>
<dbReference type="Proteomes" id="UP000532247">
    <property type="component" value="Unassembled WGS sequence"/>
</dbReference>
<dbReference type="Gene3D" id="3.40.50.150">
    <property type="entry name" value="Vaccinia Virus protein VP39"/>
    <property type="match status" value="1"/>
</dbReference>
<feature type="domain" description="Methyltransferase" evidence="1">
    <location>
        <begin position="47"/>
        <end position="171"/>
    </location>
</feature>
<dbReference type="EMBL" id="VTYF01000010">
    <property type="protein sequence ID" value="NOI10512.1"/>
    <property type="molecule type" value="Genomic_DNA"/>
</dbReference>
<evidence type="ECO:0000259" key="1">
    <source>
        <dbReference type="Pfam" id="PF13847"/>
    </source>
</evidence>
<dbReference type="SUPFAM" id="SSF53335">
    <property type="entry name" value="S-adenosyl-L-methionine-dependent methyltransferases"/>
    <property type="match status" value="1"/>
</dbReference>
<evidence type="ECO:0000313" key="3">
    <source>
        <dbReference type="Proteomes" id="UP000532247"/>
    </source>
</evidence>
<dbReference type="GO" id="GO:0010420">
    <property type="term" value="F:polyprenyldihydroxybenzoate methyltransferase activity"/>
    <property type="evidence" value="ECO:0007669"/>
    <property type="project" value="TreeGrafter"/>
</dbReference>
<dbReference type="GO" id="GO:0032259">
    <property type="term" value="P:methylation"/>
    <property type="evidence" value="ECO:0007669"/>
    <property type="project" value="UniProtKB-KW"/>
</dbReference>
<sequence length="237" mass="26978">MKPNYQVHEDMYVEARQAGWEGWGGNERMSKAVLVDRFLELCKRPKQGKLLELGCGEGHHCRAFFQKLGFAVTGIDVSPTAIAWAKEKARATGTEGDYYTSDLTVESLELPERYDAVIDGNCLHCIIGADRAIFLGNVYRSLSENGVFFVSSLCSKDENSYETYRDNSPYRHVTSQSGLVVELKQAGFQVLHVSVYERLTSNHITVYAIKHNLVWKRLLTKRLRQIRNAWHFGFYSA</sequence>
<dbReference type="AlphaFoldDB" id="A0A7Y4EYI3"/>
<name>A0A7Y4EYI3_VIBAL</name>
<dbReference type="CDD" id="cd02440">
    <property type="entry name" value="AdoMet_MTases"/>
    <property type="match status" value="1"/>
</dbReference>
<accession>A0A7Y4EYI3</accession>
<evidence type="ECO:0000313" key="2">
    <source>
        <dbReference type="EMBL" id="NOI10512.1"/>
    </source>
</evidence>
<reference evidence="2 3" key="1">
    <citation type="submission" date="2019-09" db="EMBL/GenBank/DDBJ databases">
        <title>Draft genome sequencing and comparative genomics of hatchery-associated Vibrios.</title>
        <authorList>
            <person name="Kehlet-Delgado H."/>
            <person name="Mueller R.S."/>
        </authorList>
    </citation>
    <scope>NUCLEOTIDE SEQUENCE [LARGE SCALE GENOMIC DNA]</scope>
    <source>
        <strain evidence="2 3">081416A</strain>
    </source>
</reference>
<comment type="caution">
    <text evidence="2">The sequence shown here is derived from an EMBL/GenBank/DDBJ whole genome shotgun (WGS) entry which is preliminary data.</text>
</comment>